<evidence type="ECO:0000313" key="2">
    <source>
        <dbReference type="Proteomes" id="UP000294847"/>
    </source>
</evidence>
<accession>A0A4P7N1Z7</accession>
<evidence type="ECO:0000313" key="1">
    <source>
        <dbReference type="EMBL" id="QBZ53894.1"/>
    </source>
</evidence>
<reference evidence="1 2" key="1">
    <citation type="journal article" date="2019" name="Mol. Biol. Evol.">
        <title>Blast fungal genomes show frequent chromosomal changes, gene gains and losses, and effector gene turnover.</title>
        <authorList>
            <person name="Gomez Luciano L.B."/>
            <person name="Jason Tsai I."/>
            <person name="Chuma I."/>
            <person name="Tosa Y."/>
            <person name="Chen Y.H."/>
            <person name="Li J.Y."/>
            <person name="Li M.Y."/>
            <person name="Jade Lu M.Y."/>
            <person name="Nakayashiki H."/>
            <person name="Li W.H."/>
        </authorList>
    </citation>
    <scope>NUCLEOTIDE SEQUENCE [LARGE SCALE GENOMIC DNA]</scope>
    <source>
        <strain evidence="1">MZ5-1-6</strain>
    </source>
</reference>
<protein>
    <submittedName>
        <fullName evidence="1">Uncharacterized protein</fullName>
    </submittedName>
</protein>
<name>A0A4P7N1Z7_PYROR</name>
<dbReference type="EMBL" id="CP034204">
    <property type="protein sequence ID" value="QBZ53894.1"/>
    <property type="molecule type" value="Genomic_DNA"/>
</dbReference>
<proteinExistence type="predicted"/>
<sequence>MYFICTKKPPPITSSPQCKYQITKWVHYPGNFGIYYPAPVTEHTAVPASRLIRTKL</sequence>
<dbReference type="Proteomes" id="UP000294847">
    <property type="component" value="Chromosome 1"/>
</dbReference>
<gene>
    <name evidence="1" type="ORF">PoMZ_09584</name>
</gene>
<dbReference type="AlphaFoldDB" id="A0A4P7N1Z7"/>
<organism evidence="1 2">
    <name type="scientific">Pyricularia oryzae</name>
    <name type="common">Rice blast fungus</name>
    <name type="synonym">Magnaporthe oryzae</name>
    <dbReference type="NCBI Taxonomy" id="318829"/>
    <lineage>
        <taxon>Eukaryota</taxon>
        <taxon>Fungi</taxon>
        <taxon>Dikarya</taxon>
        <taxon>Ascomycota</taxon>
        <taxon>Pezizomycotina</taxon>
        <taxon>Sordariomycetes</taxon>
        <taxon>Sordariomycetidae</taxon>
        <taxon>Magnaporthales</taxon>
        <taxon>Pyriculariaceae</taxon>
        <taxon>Pyricularia</taxon>
    </lineage>
</organism>